<evidence type="ECO:0000256" key="3">
    <source>
        <dbReference type="ARBA" id="ARBA00023027"/>
    </source>
</evidence>
<dbReference type="SMART" id="SM00997">
    <property type="entry name" value="AdoHcyase_NAD"/>
    <property type="match status" value="1"/>
</dbReference>
<dbReference type="SMART" id="SM00996">
    <property type="entry name" value="AdoHcyase"/>
    <property type="match status" value="1"/>
</dbReference>
<dbReference type="Pfam" id="PF05221">
    <property type="entry name" value="AdoHcyase"/>
    <property type="match status" value="2"/>
</dbReference>
<comment type="cofactor">
    <cofactor evidence="5 6">
        <name>NAD(+)</name>
        <dbReference type="ChEBI" id="CHEBI:57540"/>
    </cofactor>
    <text evidence="5 6">Binds 1 NAD(+) per subunit.</text>
</comment>
<dbReference type="EC" id="3.13.2.1" evidence="4 6"/>
<evidence type="ECO:0000256" key="7">
    <source>
        <dbReference type="RuleBase" id="RU004166"/>
    </source>
</evidence>
<protein>
    <recommendedName>
        <fullName evidence="4 6">Adenosylhomocysteinase</fullName>
        <ecNumber evidence="4 6">3.13.2.1</ecNumber>
    </recommendedName>
</protein>
<dbReference type="RefSeq" id="WP_012875425.1">
    <property type="nucleotide sequence ID" value="NC_013525.1"/>
</dbReference>
<organism evidence="9 10">
    <name type="scientific">Thermobaculum terrenum (strain ATCC BAA-798 / CCMEE 7001 / YNP1)</name>
    <dbReference type="NCBI Taxonomy" id="525904"/>
    <lineage>
        <taxon>Bacteria</taxon>
        <taxon>Bacillati</taxon>
        <taxon>Chloroflexota</taxon>
        <taxon>Chloroflexia</taxon>
        <taxon>Candidatus Thermobaculales</taxon>
        <taxon>Candidatus Thermobaculaceae</taxon>
        <taxon>Thermobaculum</taxon>
    </lineage>
</organism>
<dbReference type="KEGG" id="ttr:Tter_1484"/>
<dbReference type="GO" id="GO:0006730">
    <property type="term" value="P:one-carbon metabolic process"/>
    <property type="evidence" value="ECO:0007669"/>
    <property type="project" value="UniProtKB-UniRule"/>
</dbReference>
<evidence type="ECO:0000256" key="1">
    <source>
        <dbReference type="ARBA" id="ARBA00007122"/>
    </source>
</evidence>
<keyword evidence="3 5" id="KW-0520">NAD</keyword>
<dbReference type="PANTHER" id="PTHR23420:SF0">
    <property type="entry name" value="ADENOSYLHOMOCYSTEINASE"/>
    <property type="match status" value="1"/>
</dbReference>
<comment type="catalytic activity">
    <reaction evidence="6">
        <text>S-adenosyl-L-homocysteine + H2O = L-homocysteine + adenosine</text>
        <dbReference type="Rhea" id="RHEA:21708"/>
        <dbReference type="ChEBI" id="CHEBI:15377"/>
        <dbReference type="ChEBI" id="CHEBI:16335"/>
        <dbReference type="ChEBI" id="CHEBI:57856"/>
        <dbReference type="ChEBI" id="CHEBI:58199"/>
        <dbReference type="EC" id="3.13.2.1"/>
    </reaction>
</comment>
<evidence type="ECO:0000259" key="8">
    <source>
        <dbReference type="SMART" id="SM00997"/>
    </source>
</evidence>
<feature type="binding site" evidence="5">
    <location>
        <position position="235"/>
    </location>
    <ligand>
        <name>NAD(+)</name>
        <dbReference type="ChEBI" id="CHEBI:57540"/>
    </ligand>
</feature>
<dbReference type="PROSITE" id="PS00739">
    <property type="entry name" value="ADOHCYASE_2"/>
    <property type="match status" value="1"/>
</dbReference>
<keyword evidence="6 9" id="KW-0378">Hydrolase</keyword>
<comment type="pathway">
    <text evidence="6">Amino-acid biosynthesis; L-homocysteine biosynthesis; L-homocysteine from S-adenosyl-L-homocysteine: step 1/1.</text>
</comment>
<proteinExistence type="inferred from homology"/>
<dbReference type="AlphaFoldDB" id="D1CC75"/>
<dbReference type="Gene3D" id="3.40.50.1480">
    <property type="entry name" value="Adenosylhomocysteinase-like"/>
    <property type="match status" value="1"/>
</dbReference>
<comment type="similarity">
    <text evidence="1 7">Belongs to the adenosylhomocysteinase family.</text>
</comment>
<keyword evidence="10" id="KW-1185">Reference proteome</keyword>
<dbReference type="PIRSF" id="PIRSF001109">
    <property type="entry name" value="Ad_hcy_hydrolase"/>
    <property type="match status" value="1"/>
</dbReference>
<accession>D1CC75</accession>
<dbReference type="InterPro" id="IPR036291">
    <property type="entry name" value="NAD(P)-bd_dom_sf"/>
</dbReference>
<dbReference type="STRING" id="525904.Tter_1484"/>
<dbReference type="Pfam" id="PF00670">
    <property type="entry name" value="AdoHcyase_NAD"/>
    <property type="match status" value="1"/>
</dbReference>
<dbReference type="NCBIfam" id="NF004005">
    <property type="entry name" value="PRK05476.2-3"/>
    <property type="match status" value="1"/>
</dbReference>
<dbReference type="HOGENOM" id="CLU_025194_2_1_0"/>
<dbReference type="OrthoDB" id="9802717at2"/>
<dbReference type="InterPro" id="IPR020082">
    <property type="entry name" value="S-Ado-L-homoCys_hydrolase_CS"/>
</dbReference>
<dbReference type="InterPro" id="IPR042172">
    <property type="entry name" value="Adenosylhomocyst_ase-like_sf"/>
</dbReference>
<keyword evidence="2 6" id="KW-0554">One-carbon metabolism</keyword>
<dbReference type="Gene3D" id="3.40.50.720">
    <property type="entry name" value="NAD(P)-binding Rossmann-like Domain"/>
    <property type="match status" value="1"/>
</dbReference>
<feature type="binding site" evidence="5">
    <location>
        <position position="338"/>
    </location>
    <ligand>
        <name>NAD(+)</name>
        <dbReference type="ChEBI" id="CHEBI:57540"/>
    </ligand>
</feature>
<dbReference type="GO" id="GO:0033353">
    <property type="term" value="P:S-adenosylmethionine cycle"/>
    <property type="evidence" value="ECO:0007669"/>
    <property type="project" value="TreeGrafter"/>
</dbReference>
<dbReference type="EMBL" id="CP001825">
    <property type="protein sequence ID" value="ACZ42390.1"/>
    <property type="molecule type" value="Genomic_DNA"/>
</dbReference>
<name>D1CC75_THET1</name>
<dbReference type="eggNOG" id="COG0499">
    <property type="taxonomic scope" value="Bacteria"/>
</dbReference>
<evidence type="ECO:0000313" key="10">
    <source>
        <dbReference type="Proteomes" id="UP000000323"/>
    </source>
</evidence>
<feature type="domain" description="S-adenosyl-L-homocysteine hydrolase NAD binding" evidence="8">
    <location>
        <begin position="183"/>
        <end position="344"/>
    </location>
</feature>
<dbReference type="CDD" id="cd00401">
    <property type="entry name" value="SAHH"/>
    <property type="match status" value="1"/>
</dbReference>
<dbReference type="PANTHER" id="PTHR23420">
    <property type="entry name" value="ADENOSYLHOMOCYSTEINASE"/>
    <property type="match status" value="1"/>
</dbReference>
<reference evidence="10" key="1">
    <citation type="journal article" date="2010" name="Stand. Genomic Sci.">
        <title>Complete genome sequence of 'Thermobaculum terrenum' type strain (YNP1).</title>
        <authorList>
            <person name="Kiss H."/>
            <person name="Cleland D."/>
            <person name="Lapidus A."/>
            <person name="Lucas S."/>
            <person name="Glavina Del Rio T."/>
            <person name="Nolan M."/>
            <person name="Tice H."/>
            <person name="Han C."/>
            <person name="Goodwin L."/>
            <person name="Pitluck S."/>
            <person name="Liolios K."/>
            <person name="Ivanova N."/>
            <person name="Mavromatis K."/>
            <person name="Ovchinnikova G."/>
            <person name="Pati A."/>
            <person name="Chen A."/>
            <person name="Palaniappan K."/>
            <person name="Land M."/>
            <person name="Hauser L."/>
            <person name="Chang Y."/>
            <person name="Jeffries C."/>
            <person name="Lu M."/>
            <person name="Brettin T."/>
            <person name="Detter J."/>
            <person name="Goker M."/>
            <person name="Tindall B."/>
            <person name="Beck B."/>
            <person name="McDermott T."/>
            <person name="Woyke T."/>
            <person name="Bristow J."/>
            <person name="Eisen J."/>
            <person name="Markowitz V."/>
            <person name="Hugenholtz P."/>
            <person name="Kyrpides N."/>
            <person name="Klenk H."/>
            <person name="Cheng J."/>
        </authorList>
    </citation>
    <scope>NUCLEOTIDE SEQUENCE [LARGE SCALE GENOMIC DNA]</scope>
    <source>
        <strain evidence="10">ATCC BAA-798 / YNP1</strain>
    </source>
</reference>
<evidence type="ECO:0000256" key="2">
    <source>
        <dbReference type="ARBA" id="ARBA00022563"/>
    </source>
</evidence>
<sequence>MSISPDANLIKEGERKIEWVAQHSPVLNRLRDTILNDGTFQGKRLALCVHLEAKTAYLATILADCGAQVVVTGSNPHSTKDDVCAALASRGITVYAKQDCPREVWEEHLLNTIDTEPEIIIDDGAELVSRLITHRPHLASKVIGSSEQTTTGVIKLRAMEKDGVLPWPAIAANDAMCKHMFDNRYGTGQSAIGAVLSSTNLLMAGRKVVIIGYGWCGRGLARYADGMGARVIVVEVDPVKALEAIADGFRVMNMQEAAREGEFFITATGNIDAIRKEHFEVMQDGALIANAGHYEHEINLQDLSSISVSVQEARPYIKEYRLQDGRRIHVIADGELVNLAAGDGHPVEIIDLTFAVQALSAHYVAKHRDELQPGVYNLPEEIDKNIAKTKLETLGIKLEGLTQKQQQYLNSWRTS</sequence>
<feature type="binding site" evidence="5">
    <location>
        <position position="345"/>
    </location>
    <ligand>
        <name>NAD(+)</name>
        <dbReference type="ChEBI" id="CHEBI:57540"/>
    </ligand>
</feature>
<gene>
    <name evidence="9" type="ordered locus">Tter_1484</name>
</gene>
<evidence type="ECO:0000256" key="6">
    <source>
        <dbReference type="RuleBase" id="RU000548"/>
    </source>
</evidence>
<dbReference type="InterPro" id="IPR015878">
    <property type="entry name" value="Ado_hCys_hydrolase_NAD-bd"/>
</dbReference>
<feature type="binding site" evidence="5">
    <location>
        <begin position="291"/>
        <end position="293"/>
    </location>
    <ligand>
        <name>NAD(+)</name>
        <dbReference type="ChEBI" id="CHEBI:57540"/>
    </ligand>
</feature>
<evidence type="ECO:0000313" key="9">
    <source>
        <dbReference type="EMBL" id="ACZ42390.1"/>
    </source>
</evidence>
<dbReference type="NCBIfam" id="TIGR00936">
    <property type="entry name" value="ahcY"/>
    <property type="match status" value="1"/>
</dbReference>
<evidence type="ECO:0000256" key="4">
    <source>
        <dbReference type="NCBIfam" id="TIGR00936"/>
    </source>
</evidence>
<dbReference type="GO" id="GO:0004013">
    <property type="term" value="F:adenosylhomocysteinase activity"/>
    <property type="evidence" value="ECO:0007669"/>
    <property type="project" value="UniProtKB-UniRule"/>
</dbReference>
<feature type="binding site" evidence="5">
    <location>
        <begin position="149"/>
        <end position="151"/>
    </location>
    <ligand>
        <name>NAD(+)</name>
        <dbReference type="ChEBI" id="CHEBI:57540"/>
    </ligand>
</feature>
<dbReference type="SUPFAM" id="SSF52283">
    <property type="entry name" value="Formate/glycerate dehydrogenase catalytic domain-like"/>
    <property type="match status" value="1"/>
</dbReference>
<dbReference type="UniPathway" id="UPA00314">
    <property type="reaction ID" value="UER00076"/>
</dbReference>
<evidence type="ECO:0000256" key="5">
    <source>
        <dbReference type="PIRSR" id="PIRSR001109-2"/>
    </source>
</evidence>
<feature type="binding site" evidence="5">
    <location>
        <begin position="214"/>
        <end position="219"/>
    </location>
    <ligand>
        <name>NAD(+)</name>
        <dbReference type="ChEBI" id="CHEBI:57540"/>
    </ligand>
</feature>
<dbReference type="Proteomes" id="UP000000323">
    <property type="component" value="Chromosome 1"/>
</dbReference>
<dbReference type="InterPro" id="IPR000043">
    <property type="entry name" value="Adenosylhomocysteinase-like"/>
</dbReference>
<dbReference type="GO" id="GO:0005829">
    <property type="term" value="C:cytosol"/>
    <property type="evidence" value="ECO:0007669"/>
    <property type="project" value="TreeGrafter"/>
</dbReference>
<dbReference type="SUPFAM" id="SSF51735">
    <property type="entry name" value="NAD(P)-binding Rossmann-fold domains"/>
    <property type="match status" value="1"/>
</dbReference>